<evidence type="ECO:0000256" key="2">
    <source>
        <dbReference type="ARBA" id="ARBA00018144"/>
    </source>
</evidence>
<gene>
    <name evidence="9 14" type="primary">radA</name>
    <name evidence="14" type="ordered locus">TTX_1688</name>
</gene>
<dbReference type="PANTHER" id="PTHR22942">
    <property type="entry name" value="RECA/RAD51/RADA DNA STRAND-PAIRING FAMILY MEMBER"/>
    <property type="match status" value="1"/>
</dbReference>
<dbReference type="SUPFAM" id="SSF47794">
    <property type="entry name" value="Rad51 N-terminal domain-like"/>
    <property type="match status" value="1"/>
</dbReference>
<dbReference type="Pfam" id="PF08423">
    <property type="entry name" value="Rad51"/>
    <property type="match status" value="1"/>
</dbReference>
<keyword evidence="15" id="KW-1185">Reference proteome</keyword>
<dbReference type="FunFam" id="3.40.50.300:FF:002052">
    <property type="entry name" value="DNA repair protein RAD51 homolog"/>
    <property type="match status" value="1"/>
</dbReference>
<keyword evidence="3 9" id="KW-0547">Nucleotide-binding</keyword>
<dbReference type="PANTHER" id="PTHR22942:SF30">
    <property type="entry name" value="MEIOTIC RECOMBINATION PROTEIN DMC1_LIM15 HOMOLOG"/>
    <property type="match status" value="1"/>
</dbReference>
<dbReference type="PATRIC" id="fig|768679.9.peg.1708"/>
<dbReference type="InterPro" id="IPR010995">
    <property type="entry name" value="DNA_repair_Rad51/TF_NusA_a-hlx"/>
</dbReference>
<dbReference type="CDD" id="cd19515">
    <property type="entry name" value="archRadA"/>
    <property type="match status" value="1"/>
</dbReference>
<dbReference type="PROSITE" id="PS50163">
    <property type="entry name" value="RECA_3"/>
    <property type="match status" value="1"/>
</dbReference>
<evidence type="ECO:0000256" key="4">
    <source>
        <dbReference type="ARBA" id="ARBA00022763"/>
    </source>
</evidence>
<evidence type="ECO:0000256" key="9">
    <source>
        <dbReference type="HAMAP-Rule" id="MF_00348"/>
    </source>
</evidence>
<keyword evidence="14" id="KW-0378">Hydrolase</keyword>
<dbReference type="SUPFAM" id="SSF52540">
    <property type="entry name" value="P-loop containing nucleoside triphosphate hydrolases"/>
    <property type="match status" value="1"/>
</dbReference>
<organism evidence="14 15">
    <name type="scientific">Thermoproteus tenax (strain ATCC 35583 / DSM 2078 / JCM 9277 / NBRC 100435 / Kra 1)</name>
    <dbReference type="NCBI Taxonomy" id="768679"/>
    <lineage>
        <taxon>Archaea</taxon>
        <taxon>Thermoproteota</taxon>
        <taxon>Thermoprotei</taxon>
        <taxon>Thermoproteales</taxon>
        <taxon>Thermoproteaceae</taxon>
        <taxon>Thermoproteus</taxon>
    </lineage>
</organism>
<evidence type="ECO:0000256" key="8">
    <source>
        <dbReference type="ARBA" id="ARBA00025684"/>
    </source>
</evidence>
<feature type="domain" description="RecA family profile 2" evidence="13">
    <location>
        <begin position="323"/>
        <end position="382"/>
    </location>
</feature>
<protein>
    <recommendedName>
        <fullName evidence="2 9">DNA repair and recombination protein RadA</fullName>
    </recommendedName>
</protein>
<reference evidence="14 15" key="1">
    <citation type="journal article" date="2011" name="PLoS ONE">
        <title>The complete genome sequence of Thermoproteus tenax: a physiologically versatile member of the Crenarchaeota.</title>
        <authorList>
            <person name="Siebers B."/>
            <person name="Zaparty M."/>
            <person name="Raddatz G."/>
            <person name="Tjaden B."/>
            <person name="Albers S.V."/>
            <person name="Bell S.D."/>
            <person name="Blombach F."/>
            <person name="Kletzin A."/>
            <person name="Kyrpides N."/>
            <person name="Lanz C."/>
            <person name="Plagens A."/>
            <person name="Rampp M."/>
            <person name="Rosinus A."/>
            <person name="von Jan M."/>
            <person name="Makarova K.S."/>
            <person name="Klenk H.P."/>
            <person name="Schuster S.C."/>
            <person name="Hensel R."/>
        </authorList>
    </citation>
    <scope>NUCLEOTIDE SEQUENCE [LARGE SCALE GENOMIC DNA]</scope>
    <source>
        <strain evidence="15">ATCC 35583 / DSM 2078 / JCM 9277 / NBRC 100435 / Kra 1</strain>
    </source>
</reference>
<keyword evidence="6 9" id="KW-0238">DNA-binding</keyword>
<dbReference type="GO" id="GO:0140664">
    <property type="term" value="F:ATP-dependent DNA damage sensor activity"/>
    <property type="evidence" value="ECO:0007669"/>
    <property type="project" value="InterPro"/>
</dbReference>
<dbReference type="InterPro" id="IPR003593">
    <property type="entry name" value="AAA+_ATPase"/>
</dbReference>
<dbReference type="PROSITE" id="PS50162">
    <property type="entry name" value="RECA_2"/>
    <property type="match status" value="1"/>
</dbReference>
<dbReference type="InterPro" id="IPR016467">
    <property type="entry name" value="DNA_recomb/repair_RecA-like"/>
</dbReference>
<dbReference type="InterPro" id="IPR020588">
    <property type="entry name" value="RecA_ATP-bd"/>
</dbReference>
<dbReference type="HOGENOM" id="CLU_041732_0_0_2"/>
<dbReference type="HAMAP" id="MF_00348">
    <property type="entry name" value="RadA_arch"/>
    <property type="match status" value="1"/>
</dbReference>
<dbReference type="InterPro" id="IPR011938">
    <property type="entry name" value="DNA_recomb/repair_RadA"/>
</dbReference>
<dbReference type="GO" id="GO:0016787">
    <property type="term" value="F:hydrolase activity"/>
    <property type="evidence" value="ECO:0007669"/>
    <property type="project" value="UniProtKB-KW"/>
</dbReference>
<accession>G4RL64</accession>
<comment type="function">
    <text evidence="8 9 10">Involved in DNA repair and in homologous recombination. Binds and assemble on single-stranded DNA to form a nucleoprotein filament. Hydrolyzes ATP in a ssDNA-dependent manner and promotes DNA strand exchange between homologous DNA molecules.</text>
</comment>
<dbReference type="Proteomes" id="UP000002654">
    <property type="component" value="Chromosome"/>
</dbReference>
<dbReference type="NCBIfam" id="NF003301">
    <property type="entry name" value="PRK04301.1"/>
    <property type="match status" value="1"/>
</dbReference>
<dbReference type="AlphaFoldDB" id="G4RL64"/>
<name>G4RL64_THETK</name>
<dbReference type="InterPro" id="IPR013632">
    <property type="entry name" value="Rad51_C"/>
</dbReference>
<feature type="binding site" evidence="9">
    <location>
        <begin position="176"/>
        <end position="183"/>
    </location>
    <ligand>
        <name>ATP</name>
        <dbReference type="ChEBI" id="CHEBI:30616"/>
    </ligand>
</feature>
<dbReference type="EMBL" id="FN869859">
    <property type="protein sequence ID" value="CCC82309.1"/>
    <property type="molecule type" value="Genomic_DNA"/>
</dbReference>
<dbReference type="Gene3D" id="1.10.150.20">
    <property type="entry name" value="5' to 3' exonuclease, C-terminal subdomain"/>
    <property type="match status" value="1"/>
</dbReference>
<dbReference type="Gene3D" id="3.40.50.300">
    <property type="entry name" value="P-loop containing nucleotide triphosphate hydrolases"/>
    <property type="match status" value="1"/>
</dbReference>
<dbReference type="PaxDb" id="768679-TTX_1688"/>
<dbReference type="KEGG" id="ttn:TTX_1688"/>
<dbReference type="GO" id="GO:0003684">
    <property type="term" value="F:damaged DNA binding"/>
    <property type="evidence" value="ECO:0007669"/>
    <property type="project" value="UniProtKB-UniRule"/>
</dbReference>
<keyword evidence="5 9" id="KW-0067">ATP-binding</keyword>
<evidence type="ECO:0000256" key="10">
    <source>
        <dbReference type="PIRNR" id="PIRNR005856"/>
    </source>
</evidence>
<evidence type="ECO:0000256" key="7">
    <source>
        <dbReference type="ARBA" id="ARBA00023172"/>
    </source>
</evidence>
<dbReference type="GO" id="GO:0005524">
    <property type="term" value="F:ATP binding"/>
    <property type="evidence" value="ECO:0007669"/>
    <property type="project" value="UniProtKB-UniRule"/>
</dbReference>
<evidence type="ECO:0000256" key="5">
    <source>
        <dbReference type="ARBA" id="ARBA00022840"/>
    </source>
</evidence>
<sequence>MEIALIPDGEPAGADSVRPGSGTDYKRRLDIPSSLYSEVALYIVPRARKKEETVAQDVEVAEEPVAVVERGADADVEELEGIGRVTGQKLKERGYYTVRDLAFASVKEIADIIGNEERAAQIIEAARSMLGLSNFISALEVYRRRVNIKRISTGVRSLDELLNGGVETSAVTEVAGEFGAGKTQFCHQLAVMVQLPEDKGGLSAKAIYIDTENTFRPERIAQIARARGLDPDQALKNIYYARAYSSDHQMILAEQARRIIKQDNVKLLVVDSIVAHFRAEFPGRENLAERQQKLNKHIADLLKIADAYDVAVVVTNQVMAQPDVFFGNPLKPAGGNVLAHGATYRIWLRKSKENIRIAKIFDSPYHPEREATFKITEEGLTD</sequence>
<proteinExistence type="inferred from homology"/>
<evidence type="ECO:0000313" key="15">
    <source>
        <dbReference type="Proteomes" id="UP000002654"/>
    </source>
</evidence>
<dbReference type="SMART" id="SM00382">
    <property type="entry name" value="AAA"/>
    <property type="match status" value="1"/>
</dbReference>
<keyword evidence="4 9" id="KW-0227">DNA damage</keyword>
<keyword evidence="7 9" id="KW-0233">DNA recombination</keyword>
<evidence type="ECO:0000259" key="13">
    <source>
        <dbReference type="PROSITE" id="PS50163"/>
    </source>
</evidence>
<feature type="domain" description="RecA family profile 1" evidence="12">
    <location>
        <begin position="147"/>
        <end position="318"/>
    </location>
</feature>
<evidence type="ECO:0000259" key="12">
    <source>
        <dbReference type="PROSITE" id="PS50162"/>
    </source>
</evidence>
<dbReference type="InterPro" id="IPR027417">
    <property type="entry name" value="P-loop_NTPase"/>
</dbReference>
<dbReference type="InterPro" id="IPR020587">
    <property type="entry name" value="RecA_monomer-monomer_interface"/>
</dbReference>
<dbReference type="NCBIfam" id="TIGR02236">
    <property type="entry name" value="recomb_radA"/>
    <property type="match status" value="1"/>
</dbReference>
<comment type="similarity">
    <text evidence="1 9 10">Belongs to the eukaryotic RecA-like protein family.</text>
</comment>
<evidence type="ECO:0000256" key="11">
    <source>
        <dbReference type="SAM" id="MobiDB-lite"/>
    </source>
</evidence>
<evidence type="ECO:0000256" key="3">
    <source>
        <dbReference type="ARBA" id="ARBA00022741"/>
    </source>
</evidence>
<dbReference type="GO" id="GO:0006310">
    <property type="term" value="P:DNA recombination"/>
    <property type="evidence" value="ECO:0007669"/>
    <property type="project" value="UniProtKB-UniRule"/>
</dbReference>
<evidence type="ECO:0000256" key="1">
    <source>
        <dbReference type="ARBA" id="ARBA00008050"/>
    </source>
</evidence>
<evidence type="ECO:0000256" key="6">
    <source>
        <dbReference type="ARBA" id="ARBA00023125"/>
    </source>
</evidence>
<dbReference type="eggNOG" id="arCOG00415">
    <property type="taxonomic scope" value="Archaea"/>
</dbReference>
<dbReference type="STRING" id="768679.TTX_1688"/>
<feature type="region of interest" description="Disordered" evidence="11">
    <location>
        <begin position="1"/>
        <end position="24"/>
    </location>
</feature>
<dbReference type="PIRSF" id="PIRSF005856">
    <property type="entry name" value="Rad51"/>
    <property type="match status" value="1"/>
</dbReference>
<dbReference type="GO" id="GO:0006281">
    <property type="term" value="P:DNA repair"/>
    <property type="evidence" value="ECO:0007669"/>
    <property type="project" value="UniProtKB-UniRule"/>
</dbReference>
<dbReference type="Pfam" id="PF14520">
    <property type="entry name" value="HHH_5"/>
    <property type="match status" value="1"/>
</dbReference>
<evidence type="ECO:0000313" key="14">
    <source>
        <dbReference type="EMBL" id="CCC82309.1"/>
    </source>
</evidence>